<dbReference type="PANTHER" id="PTHR35794">
    <property type="entry name" value="CELL DIVISION PROTEIN DIVIVA"/>
    <property type="match status" value="1"/>
</dbReference>
<dbReference type="EMBL" id="JBHSBI010000018">
    <property type="protein sequence ID" value="MFC4011880.1"/>
    <property type="molecule type" value="Genomic_DNA"/>
</dbReference>
<evidence type="ECO:0000313" key="2">
    <source>
        <dbReference type="EMBL" id="MFC4011880.1"/>
    </source>
</evidence>
<accession>A0ABV8GFU0</accession>
<feature type="region of interest" description="Disordered" evidence="1">
    <location>
        <begin position="155"/>
        <end position="229"/>
    </location>
</feature>
<feature type="compositionally biased region" description="Basic and acidic residues" evidence="1">
    <location>
        <begin position="168"/>
        <end position="183"/>
    </location>
</feature>
<dbReference type="RefSeq" id="WP_379531809.1">
    <property type="nucleotide sequence ID" value="NZ_JBHSBI010000018.1"/>
</dbReference>
<sequence length="320" mass="35736">MTNQHESIPDLMQEDTFEVVMRGYNRRQVHDYMIRTRNQVRDLEERLARAIDQAEQGRIELAEARRRMVETPQSYEDLSPRLAQILRLGEEEAAAKREEAEAEASSVRDASKSEADRLVTTSRETADKILTSAQAEAERRVGEATQAAEGMLAQAGADAEEQLTSARTEAEETLRESRAEAERVLNSAKTESEQQVQSATEQAEQIVAEARRESESTLTEAQQRAASIDEQAGRRVDYLTNTHTEVVRRLTEVSSVLSDLMRTESSAGPLIPDAATPPASPQDEVRVIVDEADEPQEEPQQQSISDDTDVHIVRLSEAHK</sequence>
<evidence type="ECO:0000256" key="1">
    <source>
        <dbReference type="SAM" id="MobiDB-lite"/>
    </source>
</evidence>
<dbReference type="PANTHER" id="PTHR35794:SF1">
    <property type="entry name" value="CELL CYCLE PROTEIN GPSB"/>
    <property type="match status" value="1"/>
</dbReference>
<proteinExistence type="predicted"/>
<feature type="region of interest" description="Disordered" evidence="1">
    <location>
        <begin position="264"/>
        <end position="283"/>
    </location>
</feature>
<organism evidence="2 3">
    <name type="scientific">Nonomuraea purpurea</name>
    <dbReference type="NCBI Taxonomy" id="1849276"/>
    <lineage>
        <taxon>Bacteria</taxon>
        <taxon>Bacillati</taxon>
        <taxon>Actinomycetota</taxon>
        <taxon>Actinomycetes</taxon>
        <taxon>Streptosporangiales</taxon>
        <taxon>Streptosporangiaceae</taxon>
        <taxon>Nonomuraea</taxon>
    </lineage>
</organism>
<dbReference type="Proteomes" id="UP001595851">
    <property type="component" value="Unassembled WGS sequence"/>
</dbReference>
<evidence type="ECO:0000313" key="3">
    <source>
        <dbReference type="Proteomes" id="UP001595851"/>
    </source>
</evidence>
<feature type="compositionally biased region" description="Polar residues" evidence="1">
    <location>
        <begin position="187"/>
        <end position="203"/>
    </location>
</feature>
<name>A0ABV8GFU0_9ACTN</name>
<reference evidence="3" key="1">
    <citation type="journal article" date="2019" name="Int. J. Syst. Evol. Microbiol.">
        <title>The Global Catalogue of Microorganisms (GCM) 10K type strain sequencing project: providing services to taxonomists for standard genome sequencing and annotation.</title>
        <authorList>
            <consortium name="The Broad Institute Genomics Platform"/>
            <consortium name="The Broad Institute Genome Sequencing Center for Infectious Disease"/>
            <person name="Wu L."/>
            <person name="Ma J."/>
        </authorList>
    </citation>
    <scope>NUCLEOTIDE SEQUENCE [LARGE SCALE GENOMIC DNA]</scope>
    <source>
        <strain evidence="3">TBRC 1276</strain>
    </source>
</reference>
<protein>
    <recommendedName>
        <fullName evidence="4">Cellulose-binding protein</fullName>
    </recommendedName>
</protein>
<feature type="region of interest" description="Disordered" evidence="1">
    <location>
        <begin position="94"/>
        <end position="125"/>
    </location>
</feature>
<evidence type="ECO:0008006" key="4">
    <source>
        <dbReference type="Google" id="ProtNLM"/>
    </source>
</evidence>
<comment type="caution">
    <text evidence="2">The sequence shown here is derived from an EMBL/GenBank/DDBJ whole genome shotgun (WGS) entry which is preliminary data.</text>
</comment>
<dbReference type="InterPro" id="IPR007793">
    <property type="entry name" value="DivIVA_fam"/>
</dbReference>
<keyword evidence="3" id="KW-1185">Reference proteome</keyword>
<feature type="compositionally biased region" description="Polar residues" evidence="1">
    <location>
        <begin position="216"/>
        <end position="225"/>
    </location>
</feature>
<gene>
    <name evidence="2" type="ORF">ACFOY2_31935</name>
</gene>